<gene>
    <name evidence="2" type="ORF">SBAD_LOCUS11530</name>
</gene>
<evidence type="ECO:0000313" key="2">
    <source>
        <dbReference type="EMBL" id="VDP40814.1"/>
    </source>
</evidence>
<proteinExistence type="predicted"/>
<feature type="chain" id="PRO_5043140505" evidence="1">
    <location>
        <begin position="21"/>
        <end position="212"/>
    </location>
</feature>
<dbReference type="Proteomes" id="UP000270296">
    <property type="component" value="Unassembled WGS sequence"/>
</dbReference>
<accession>A0A183J6N2</accession>
<keyword evidence="1" id="KW-0732">Signal</keyword>
<dbReference type="EMBL" id="UZAM01015842">
    <property type="protein sequence ID" value="VDP40814.1"/>
    <property type="molecule type" value="Genomic_DNA"/>
</dbReference>
<protein>
    <submittedName>
        <fullName evidence="4">Vitellogenin domain-containing protein</fullName>
    </submittedName>
</protein>
<dbReference type="WBParaSite" id="SBAD_0001191601-mRNA-1">
    <property type="protein sequence ID" value="SBAD_0001191601-mRNA-1"/>
    <property type="gene ID" value="SBAD_0001191601"/>
</dbReference>
<organism evidence="4">
    <name type="scientific">Soboliphyme baturini</name>
    <dbReference type="NCBI Taxonomy" id="241478"/>
    <lineage>
        <taxon>Eukaryota</taxon>
        <taxon>Metazoa</taxon>
        <taxon>Ecdysozoa</taxon>
        <taxon>Nematoda</taxon>
        <taxon>Enoplea</taxon>
        <taxon>Dorylaimia</taxon>
        <taxon>Dioctophymatida</taxon>
        <taxon>Dioctophymatoidea</taxon>
        <taxon>Soboliphymatidae</taxon>
        <taxon>Soboliphyme</taxon>
    </lineage>
</organism>
<reference evidence="4" key="1">
    <citation type="submission" date="2016-06" db="UniProtKB">
        <authorList>
            <consortium name="WormBaseParasite"/>
        </authorList>
    </citation>
    <scope>IDENTIFICATION</scope>
</reference>
<reference evidence="2 3" key="2">
    <citation type="submission" date="2018-11" db="EMBL/GenBank/DDBJ databases">
        <authorList>
            <consortium name="Pathogen Informatics"/>
        </authorList>
    </citation>
    <scope>NUCLEOTIDE SEQUENCE [LARGE SCALE GENOMIC DNA]</scope>
</reference>
<keyword evidence="3" id="KW-1185">Reference proteome</keyword>
<evidence type="ECO:0000256" key="1">
    <source>
        <dbReference type="SAM" id="SignalP"/>
    </source>
</evidence>
<sequence length="212" mass="25387">MNRLRVRCLYLLSLLYHCSATAVYKRPFRVKFEGYMRTVNRENDSVLINKLSVQIYGLDNQETRRNYVNSKSAVYRADLITSRDNRLALHFSFYTHRALWVNFCTKSPEEHVRFYHRFNNANLAKRFHMKCASLRRGLSPYTLIRQIYYEQGTSVKIPCFRCDAVRWMSGRPNFFYRMNRRTMVDVIVRGDSYTTNKQIHKVFMVNFISSQL</sequence>
<name>A0A183J6N2_9BILA</name>
<feature type="signal peptide" evidence="1">
    <location>
        <begin position="1"/>
        <end position="20"/>
    </location>
</feature>
<evidence type="ECO:0000313" key="3">
    <source>
        <dbReference type="Proteomes" id="UP000270296"/>
    </source>
</evidence>
<dbReference type="AlphaFoldDB" id="A0A183J6N2"/>
<evidence type="ECO:0000313" key="4">
    <source>
        <dbReference type="WBParaSite" id="SBAD_0001191601-mRNA-1"/>
    </source>
</evidence>